<evidence type="ECO:0000313" key="1">
    <source>
        <dbReference type="EMBL" id="CAE0767157.1"/>
    </source>
</evidence>
<protein>
    <submittedName>
        <fullName evidence="1">Uncharacterized protein</fullName>
    </submittedName>
</protein>
<sequence length="99" mass="11020">MYSADTLAPRARPDLQFSAFHAAFGMMRPDVARHDAHTHARERVLEPLAVRKRPPKDRFKRLRLAQKRSIKVCLEASAQRGRLDGILVKACGDEGGGNG</sequence>
<gene>
    <name evidence="1" type="ORF">PCAR00345_LOCUS19769</name>
</gene>
<name>A0A7S4BJ91_CHRCT</name>
<dbReference type="AlphaFoldDB" id="A0A7S4BJ91"/>
<dbReference type="EMBL" id="HBIZ01031002">
    <property type="protein sequence ID" value="CAE0767157.1"/>
    <property type="molecule type" value="Transcribed_RNA"/>
</dbReference>
<reference evidence="1" key="1">
    <citation type="submission" date="2021-01" db="EMBL/GenBank/DDBJ databases">
        <authorList>
            <person name="Corre E."/>
            <person name="Pelletier E."/>
            <person name="Niang G."/>
            <person name="Scheremetjew M."/>
            <person name="Finn R."/>
            <person name="Kale V."/>
            <person name="Holt S."/>
            <person name="Cochrane G."/>
            <person name="Meng A."/>
            <person name="Brown T."/>
            <person name="Cohen L."/>
        </authorList>
    </citation>
    <scope>NUCLEOTIDE SEQUENCE</scope>
    <source>
        <strain evidence="1">CCMP645</strain>
    </source>
</reference>
<accession>A0A7S4BJ91</accession>
<proteinExistence type="predicted"/>
<organism evidence="1">
    <name type="scientific">Chrysotila carterae</name>
    <name type="common">Marine alga</name>
    <name type="synonym">Syracosphaera carterae</name>
    <dbReference type="NCBI Taxonomy" id="13221"/>
    <lineage>
        <taxon>Eukaryota</taxon>
        <taxon>Haptista</taxon>
        <taxon>Haptophyta</taxon>
        <taxon>Prymnesiophyceae</taxon>
        <taxon>Isochrysidales</taxon>
        <taxon>Isochrysidaceae</taxon>
        <taxon>Chrysotila</taxon>
    </lineage>
</organism>